<dbReference type="InterPro" id="IPR009962">
    <property type="entry name" value="DUF1488"/>
</dbReference>
<dbReference type="Pfam" id="PF07369">
    <property type="entry name" value="DUF1488"/>
    <property type="match status" value="1"/>
</dbReference>
<gene>
    <name evidence="1" type="ORF">BX592_108172</name>
</gene>
<sequence length="102" mass="11308">MRVSFPLEAPTYLARDLAIAFPALVDGNPVQCAITAEALEDHFGAASLREPDLIGAFNAHRFEIEQAAQRMLDEVGGKPVLLHSGYFRFYYDDCPPTSHRTV</sequence>
<reference evidence="1 2" key="1">
    <citation type="submission" date="2019-03" db="EMBL/GenBank/DDBJ databases">
        <title>Genomic Encyclopedia of Type Strains, Phase III (KMG-III): the genomes of soil and plant-associated and newly described type strains.</title>
        <authorList>
            <person name="Whitman W."/>
        </authorList>
    </citation>
    <scope>NUCLEOTIDE SEQUENCE [LARGE SCALE GENOMIC DNA]</scope>
    <source>
        <strain evidence="1 2">LMG 29544</strain>
    </source>
</reference>
<accession>A0A4R8LVR9</accession>
<name>A0A4R8LVR9_9BURK</name>
<evidence type="ECO:0000313" key="1">
    <source>
        <dbReference type="EMBL" id="TDY50935.1"/>
    </source>
</evidence>
<organism evidence="1 2">
    <name type="scientific">Paraburkholderia rhizosphaerae</name>
    <dbReference type="NCBI Taxonomy" id="480658"/>
    <lineage>
        <taxon>Bacteria</taxon>
        <taxon>Pseudomonadati</taxon>
        <taxon>Pseudomonadota</taxon>
        <taxon>Betaproteobacteria</taxon>
        <taxon>Burkholderiales</taxon>
        <taxon>Burkholderiaceae</taxon>
        <taxon>Paraburkholderia</taxon>
    </lineage>
</organism>
<evidence type="ECO:0000313" key="2">
    <source>
        <dbReference type="Proteomes" id="UP000295509"/>
    </source>
</evidence>
<protein>
    <submittedName>
        <fullName evidence="1">Uncharacterized protein DUF1488</fullName>
    </submittedName>
</protein>
<dbReference type="AlphaFoldDB" id="A0A4R8LVR9"/>
<dbReference type="SUPFAM" id="SSF160272">
    <property type="entry name" value="Shew3726-like"/>
    <property type="match status" value="1"/>
</dbReference>
<dbReference type="Gene3D" id="3.30.160.140">
    <property type="entry name" value="Shew3726-like"/>
    <property type="match status" value="1"/>
</dbReference>
<dbReference type="Proteomes" id="UP000295509">
    <property type="component" value="Unassembled WGS sequence"/>
</dbReference>
<dbReference type="OrthoDB" id="8967044at2"/>
<keyword evidence="2" id="KW-1185">Reference proteome</keyword>
<dbReference type="RefSeq" id="WP_134192165.1">
    <property type="nucleotide sequence ID" value="NZ_JBHLUW010000003.1"/>
</dbReference>
<proteinExistence type="predicted"/>
<comment type="caution">
    <text evidence="1">The sequence shown here is derived from an EMBL/GenBank/DDBJ whole genome shotgun (WGS) entry which is preliminary data.</text>
</comment>
<dbReference type="EMBL" id="SORE01000008">
    <property type="protein sequence ID" value="TDY50935.1"/>
    <property type="molecule type" value="Genomic_DNA"/>
</dbReference>
<dbReference type="InterPro" id="IPR036692">
    <property type="entry name" value="Shew3726-like_sf"/>
</dbReference>